<gene>
    <name evidence="3" type="ORF">TrST_g13018</name>
</gene>
<feature type="compositionally biased region" description="Low complexity" evidence="1">
    <location>
        <begin position="290"/>
        <end position="303"/>
    </location>
</feature>
<feature type="region of interest" description="Disordered" evidence="1">
    <location>
        <begin position="273"/>
        <end position="424"/>
    </location>
</feature>
<dbReference type="PANTHER" id="PTHR23308">
    <property type="entry name" value="NUCLEAR INHIBITOR OF PROTEIN PHOSPHATASE-1"/>
    <property type="match status" value="1"/>
</dbReference>
<feature type="compositionally biased region" description="Acidic residues" evidence="1">
    <location>
        <begin position="414"/>
        <end position="424"/>
    </location>
</feature>
<keyword evidence="4" id="KW-1185">Reference proteome</keyword>
<sequence>MVSTCSPGCRSPLPSPHSTNPLNQETPETCSQSIDVLATGKLPRDQSQSSCSYLDDAEPPSWTSRPRHIVRFEPVASEEPPIDLSTKGFLRVGRSVKSDIQLSEITVSRKHAVIMHHGCGDTFILDVDSAHGTYVNNVRVPSNSPFRLRRGSLIRFGGSQAPLFLFKAFERLERLLEDVNALTKEPSTTSTCTTTTTTTTPPDNPDNDIVKVVCGDSGVVCVSCNSRGEITKDEAGLATQTLVNTLLNAGGGETINNNFIRKLGICEDYTSKSTTTTNNNDNKRAHRVTNPDSDPTSTFSSPDPSHPSKRRRTTPASKNRVMFSAEPPSVYYPTPITPEDNISEASETGSDSGESTDDSLLVPDHSLQTKTEDDDTAKTEDDSSVEEPTPPPSPPQCVHKTHKMNKIQRTPSVESEDSEMTMAE</sequence>
<dbReference type="AlphaFoldDB" id="A0A9W7DYV3"/>
<feature type="compositionally biased region" description="Low complexity" evidence="1">
    <location>
        <begin position="187"/>
        <end position="200"/>
    </location>
</feature>
<name>A0A9W7DYV3_9STRA</name>
<dbReference type="Pfam" id="PF00498">
    <property type="entry name" value="FHA"/>
    <property type="match status" value="1"/>
</dbReference>
<evidence type="ECO:0000313" key="3">
    <source>
        <dbReference type="EMBL" id="GMH59120.1"/>
    </source>
</evidence>
<evidence type="ECO:0000259" key="2">
    <source>
        <dbReference type="PROSITE" id="PS50006"/>
    </source>
</evidence>
<feature type="region of interest" description="Disordered" evidence="1">
    <location>
        <begin position="1"/>
        <end position="28"/>
    </location>
</feature>
<feature type="domain" description="FHA" evidence="2">
    <location>
        <begin position="90"/>
        <end position="140"/>
    </location>
</feature>
<accession>A0A9W7DYV3</accession>
<dbReference type="InterPro" id="IPR008984">
    <property type="entry name" value="SMAD_FHA_dom_sf"/>
</dbReference>
<feature type="compositionally biased region" description="Polar residues" evidence="1">
    <location>
        <begin position="16"/>
        <end position="28"/>
    </location>
</feature>
<evidence type="ECO:0000313" key="4">
    <source>
        <dbReference type="Proteomes" id="UP001165085"/>
    </source>
</evidence>
<evidence type="ECO:0000256" key="1">
    <source>
        <dbReference type="SAM" id="MobiDB-lite"/>
    </source>
</evidence>
<dbReference type="EMBL" id="BRXY01000057">
    <property type="protein sequence ID" value="GMH59120.1"/>
    <property type="molecule type" value="Genomic_DNA"/>
</dbReference>
<dbReference type="InterPro" id="IPR050923">
    <property type="entry name" value="Cell_Proc_Reg/RNA_Proc"/>
</dbReference>
<comment type="caution">
    <text evidence="3">The sequence shown here is derived from an EMBL/GenBank/DDBJ whole genome shotgun (WGS) entry which is preliminary data.</text>
</comment>
<feature type="region of interest" description="Disordered" evidence="1">
    <location>
        <begin position="186"/>
        <end position="205"/>
    </location>
</feature>
<proteinExistence type="predicted"/>
<dbReference type="OrthoDB" id="44230at2759"/>
<dbReference type="PROSITE" id="PS50006">
    <property type="entry name" value="FHA_DOMAIN"/>
    <property type="match status" value="1"/>
</dbReference>
<dbReference type="Gene3D" id="2.60.200.20">
    <property type="match status" value="1"/>
</dbReference>
<organism evidence="3 4">
    <name type="scientific">Triparma strigata</name>
    <dbReference type="NCBI Taxonomy" id="1606541"/>
    <lineage>
        <taxon>Eukaryota</taxon>
        <taxon>Sar</taxon>
        <taxon>Stramenopiles</taxon>
        <taxon>Ochrophyta</taxon>
        <taxon>Bolidophyceae</taxon>
        <taxon>Parmales</taxon>
        <taxon>Triparmaceae</taxon>
        <taxon>Triparma</taxon>
    </lineage>
</organism>
<dbReference type="SMART" id="SM00240">
    <property type="entry name" value="FHA"/>
    <property type="match status" value="1"/>
</dbReference>
<dbReference type="InterPro" id="IPR000253">
    <property type="entry name" value="FHA_dom"/>
</dbReference>
<feature type="compositionally biased region" description="Low complexity" evidence="1">
    <location>
        <begin position="343"/>
        <end position="353"/>
    </location>
</feature>
<dbReference type="Proteomes" id="UP001165085">
    <property type="component" value="Unassembled WGS sequence"/>
</dbReference>
<reference evidence="4" key="1">
    <citation type="journal article" date="2023" name="Commun. Biol.">
        <title>Genome analysis of Parmales, the sister group of diatoms, reveals the evolutionary specialization of diatoms from phago-mixotrophs to photoautotrophs.</title>
        <authorList>
            <person name="Ban H."/>
            <person name="Sato S."/>
            <person name="Yoshikawa S."/>
            <person name="Yamada K."/>
            <person name="Nakamura Y."/>
            <person name="Ichinomiya M."/>
            <person name="Sato N."/>
            <person name="Blanc-Mathieu R."/>
            <person name="Endo H."/>
            <person name="Kuwata A."/>
            <person name="Ogata H."/>
        </authorList>
    </citation>
    <scope>NUCLEOTIDE SEQUENCE [LARGE SCALE GENOMIC DNA]</scope>
    <source>
        <strain evidence="4">NIES 3701</strain>
    </source>
</reference>
<dbReference type="SUPFAM" id="SSF49879">
    <property type="entry name" value="SMAD/FHA domain"/>
    <property type="match status" value="1"/>
</dbReference>
<protein>
    <recommendedName>
        <fullName evidence="2">FHA domain-containing protein</fullName>
    </recommendedName>
</protein>